<accession>A0ABQ3I7Y4</accession>
<evidence type="ECO:0000313" key="6">
    <source>
        <dbReference type="Proteomes" id="UP000658258"/>
    </source>
</evidence>
<sequence>MPEVTVFVVEDELIHAENTKLSIEEAGFRLAGECAHADMALSAIEKAHPDVVLMDISLPGKHNGISLAKKLAESGGPPVIFTTSYNDTETISEAAQSAPVSYLVKPIDTHNLKAAITLALNSRTGPTALPQTTDQESLFVKSGNKLQKVWLKDILWLEAAGDNYCKIVTSTHQLVSRHTVKAMVRELNSSLFIQIHRAFVVNRNHIESINEKEQTVVVGGNEIPLGRTFKENLYAQLKRY</sequence>
<dbReference type="SUPFAM" id="SSF52172">
    <property type="entry name" value="CheY-like"/>
    <property type="match status" value="1"/>
</dbReference>
<dbReference type="PANTHER" id="PTHR48111">
    <property type="entry name" value="REGULATOR OF RPOS"/>
    <property type="match status" value="1"/>
</dbReference>
<evidence type="ECO:0000259" key="4">
    <source>
        <dbReference type="PROSITE" id="PS50930"/>
    </source>
</evidence>
<proteinExistence type="predicted"/>
<evidence type="ECO:0000256" key="2">
    <source>
        <dbReference type="PROSITE-ProRule" id="PRU00169"/>
    </source>
</evidence>
<dbReference type="PROSITE" id="PS50110">
    <property type="entry name" value="RESPONSE_REGULATORY"/>
    <property type="match status" value="1"/>
</dbReference>
<gene>
    <name evidence="5" type="ORF">GCM10011340_11450</name>
</gene>
<keyword evidence="2" id="KW-0597">Phosphoprotein</keyword>
<dbReference type="RefSeq" id="WP_189629222.1">
    <property type="nucleotide sequence ID" value="NZ_BNAG01000001.1"/>
</dbReference>
<dbReference type="InterPro" id="IPR039420">
    <property type="entry name" value="WalR-like"/>
</dbReference>
<dbReference type="PROSITE" id="PS50930">
    <property type="entry name" value="HTH_LYTTR"/>
    <property type="match status" value="1"/>
</dbReference>
<keyword evidence="6" id="KW-1185">Reference proteome</keyword>
<dbReference type="Gene3D" id="2.40.50.1020">
    <property type="entry name" value="LytTr DNA-binding domain"/>
    <property type="match status" value="1"/>
</dbReference>
<dbReference type="InterPro" id="IPR011006">
    <property type="entry name" value="CheY-like_superfamily"/>
</dbReference>
<protein>
    <recommendedName>
        <fullName evidence="7">DNA-binding response regulator</fullName>
    </recommendedName>
</protein>
<comment type="caution">
    <text evidence="5">The sequence shown here is derived from an EMBL/GenBank/DDBJ whole genome shotgun (WGS) entry which is preliminary data.</text>
</comment>
<dbReference type="Proteomes" id="UP000658258">
    <property type="component" value="Unassembled WGS sequence"/>
</dbReference>
<dbReference type="EMBL" id="BNAG01000001">
    <property type="protein sequence ID" value="GHE57992.1"/>
    <property type="molecule type" value="Genomic_DNA"/>
</dbReference>
<feature type="domain" description="Response regulatory" evidence="3">
    <location>
        <begin position="5"/>
        <end position="120"/>
    </location>
</feature>
<dbReference type="PANTHER" id="PTHR48111:SF3">
    <property type="entry name" value="TRANSCRIPTIONAL REGULATORY PROTEIN BTSR"/>
    <property type="match status" value="1"/>
</dbReference>
<reference evidence="6" key="1">
    <citation type="journal article" date="2019" name="Int. J. Syst. Evol. Microbiol.">
        <title>The Global Catalogue of Microorganisms (GCM) 10K type strain sequencing project: providing services to taxonomists for standard genome sequencing and annotation.</title>
        <authorList>
            <consortium name="The Broad Institute Genomics Platform"/>
            <consortium name="The Broad Institute Genome Sequencing Center for Infectious Disease"/>
            <person name="Wu L."/>
            <person name="Ma J."/>
        </authorList>
    </citation>
    <scope>NUCLEOTIDE SEQUENCE [LARGE SCALE GENOMIC DNA]</scope>
    <source>
        <strain evidence="6">CGMCC 1.15111</strain>
    </source>
</reference>
<dbReference type="Pfam" id="PF04397">
    <property type="entry name" value="LytTR"/>
    <property type="match status" value="1"/>
</dbReference>
<keyword evidence="1" id="KW-0238">DNA-binding</keyword>
<evidence type="ECO:0000313" key="5">
    <source>
        <dbReference type="EMBL" id="GHE57992.1"/>
    </source>
</evidence>
<organism evidence="5 6">
    <name type="scientific">Roseivirga thermotolerans</name>
    <dbReference type="NCBI Taxonomy" id="1758176"/>
    <lineage>
        <taxon>Bacteria</taxon>
        <taxon>Pseudomonadati</taxon>
        <taxon>Bacteroidota</taxon>
        <taxon>Cytophagia</taxon>
        <taxon>Cytophagales</taxon>
        <taxon>Roseivirgaceae</taxon>
        <taxon>Roseivirga</taxon>
    </lineage>
</organism>
<name>A0ABQ3I7Y4_9BACT</name>
<feature type="domain" description="HTH LytTR-type" evidence="4">
    <location>
        <begin position="138"/>
        <end position="239"/>
    </location>
</feature>
<evidence type="ECO:0008006" key="7">
    <source>
        <dbReference type="Google" id="ProtNLM"/>
    </source>
</evidence>
<dbReference type="InterPro" id="IPR001789">
    <property type="entry name" value="Sig_transdc_resp-reg_receiver"/>
</dbReference>
<dbReference type="InterPro" id="IPR007492">
    <property type="entry name" value="LytTR_DNA-bd_dom"/>
</dbReference>
<evidence type="ECO:0000256" key="1">
    <source>
        <dbReference type="ARBA" id="ARBA00023125"/>
    </source>
</evidence>
<dbReference type="Pfam" id="PF00072">
    <property type="entry name" value="Response_reg"/>
    <property type="match status" value="1"/>
</dbReference>
<dbReference type="SMART" id="SM00448">
    <property type="entry name" value="REC"/>
    <property type="match status" value="1"/>
</dbReference>
<feature type="modified residue" description="4-aspartylphosphate" evidence="2">
    <location>
        <position position="55"/>
    </location>
</feature>
<dbReference type="SMART" id="SM00850">
    <property type="entry name" value="LytTR"/>
    <property type="match status" value="1"/>
</dbReference>
<evidence type="ECO:0000259" key="3">
    <source>
        <dbReference type="PROSITE" id="PS50110"/>
    </source>
</evidence>
<dbReference type="Gene3D" id="3.40.50.2300">
    <property type="match status" value="1"/>
</dbReference>